<evidence type="ECO:0000256" key="5">
    <source>
        <dbReference type="ARBA" id="ARBA00022519"/>
    </source>
</evidence>
<evidence type="ECO:0000259" key="11">
    <source>
        <dbReference type="PROSITE" id="PS51012"/>
    </source>
</evidence>
<keyword evidence="7 10" id="KW-1133">Transmembrane helix</keyword>
<proteinExistence type="inferred from homology"/>
<dbReference type="PROSITE" id="PS51012">
    <property type="entry name" value="ABC_TM2"/>
    <property type="match status" value="1"/>
</dbReference>
<keyword evidence="9" id="KW-0046">Antibiotic resistance</keyword>
<dbReference type="InterPro" id="IPR047817">
    <property type="entry name" value="ABC2_TM_bact-type"/>
</dbReference>
<dbReference type="PANTHER" id="PTHR30413:SF8">
    <property type="entry name" value="TRANSPORT PERMEASE PROTEIN"/>
    <property type="match status" value="1"/>
</dbReference>
<evidence type="ECO:0000256" key="7">
    <source>
        <dbReference type="ARBA" id="ARBA00022989"/>
    </source>
</evidence>
<dbReference type="GO" id="GO:0046677">
    <property type="term" value="P:response to antibiotic"/>
    <property type="evidence" value="ECO:0007669"/>
    <property type="project" value="UniProtKB-KW"/>
</dbReference>
<evidence type="ECO:0000256" key="6">
    <source>
        <dbReference type="ARBA" id="ARBA00022692"/>
    </source>
</evidence>
<protein>
    <recommendedName>
        <fullName evidence="10">Transport permease protein</fullName>
    </recommendedName>
</protein>
<evidence type="ECO:0000256" key="8">
    <source>
        <dbReference type="ARBA" id="ARBA00023136"/>
    </source>
</evidence>
<evidence type="ECO:0000256" key="10">
    <source>
        <dbReference type="RuleBase" id="RU361157"/>
    </source>
</evidence>
<dbReference type="PANTHER" id="PTHR30413">
    <property type="entry name" value="INNER MEMBRANE TRANSPORT PERMEASE"/>
    <property type="match status" value="1"/>
</dbReference>
<keyword evidence="6 10" id="KW-0812">Transmembrane</keyword>
<dbReference type="GO" id="GO:0140359">
    <property type="term" value="F:ABC-type transporter activity"/>
    <property type="evidence" value="ECO:0007669"/>
    <property type="project" value="InterPro"/>
</dbReference>
<comment type="subcellular location">
    <subcellularLocation>
        <location evidence="1">Cell inner membrane</location>
        <topology evidence="1">Multi-pass membrane protein</topology>
    </subcellularLocation>
    <subcellularLocation>
        <location evidence="10">Cell membrane</location>
        <topology evidence="10">Multi-pass membrane protein</topology>
    </subcellularLocation>
</comment>
<feature type="domain" description="ABC transmembrane type-2" evidence="11">
    <location>
        <begin position="45"/>
        <end position="284"/>
    </location>
</feature>
<dbReference type="EMBL" id="CACRSM010000002">
    <property type="protein sequence ID" value="VYS98963.1"/>
    <property type="molecule type" value="Genomic_DNA"/>
</dbReference>
<evidence type="ECO:0000313" key="12">
    <source>
        <dbReference type="EMBL" id="VYS98963.1"/>
    </source>
</evidence>
<evidence type="ECO:0000256" key="9">
    <source>
        <dbReference type="ARBA" id="ARBA00023251"/>
    </source>
</evidence>
<accession>A0A6N2SZJ1</accession>
<dbReference type="InterPro" id="IPR000412">
    <property type="entry name" value="ABC_2_transport"/>
</dbReference>
<evidence type="ECO:0000256" key="4">
    <source>
        <dbReference type="ARBA" id="ARBA00022475"/>
    </source>
</evidence>
<evidence type="ECO:0000256" key="2">
    <source>
        <dbReference type="ARBA" id="ARBA00007783"/>
    </source>
</evidence>
<feature type="transmembrane region" description="Helical" evidence="10">
    <location>
        <begin position="259"/>
        <end position="281"/>
    </location>
</feature>
<dbReference type="Pfam" id="PF01061">
    <property type="entry name" value="ABC2_membrane"/>
    <property type="match status" value="1"/>
</dbReference>
<keyword evidence="5" id="KW-0997">Cell inner membrane</keyword>
<feature type="transmembrane region" description="Helical" evidence="10">
    <location>
        <begin position="78"/>
        <end position="99"/>
    </location>
</feature>
<name>A0A6N2SZJ1_9ACTO</name>
<dbReference type="GO" id="GO:0043190">
    <property type="term" value="C:ATP-binding cassette (ABC) transporter complex"/>
    <property type="evidence" value="ECO:0007669"/>
    <property type="project" value="InterPro"/>
</dbReference>
<keyword evidence="3 10" id="KW-0813">Transport</keyword>
<comment type="similarity">
    <text evidence="2 10">Belongs to the ABC-2 integral membrane protein family.</text>
</comment>
<feature type="transmembrane region" description="Helical" evidence="10">
    <location>
        <begin position="44"/>
        <end position="66"/>
    </location>
</feature>
<feature type="transmembrane region" description="Helical" evidence="10">
    <location>
        <begin position="119"/>
        <end position="146"/>
    </location>
</feature>
<organism evidence="12">
    <name type="scientific">Schaalia odontolytica</name>
    <dbReference type="NCBI Taxonomy" id="1660"/>
    <lineage>
        <taxon>Bacteria</taxon>
        <taxon>Bacillati</taxon>
        <taxon>Actinomycetota</taxon>
        <taxon>Actinomycetes</taxon>
        <taxon>Actinomycetales</taxon>
        <taxon>Actinomycetaceae</taxon>
        <taxon>Schaalia</taxon>
    </lineage>
</organism>
<keyword evidence="8 10" id="KW-0472">Membrane</keyword>
<dbReference type="PRINTS" id="PR00164">
    <property type="entry name" value="ABC2TRNSPORT"/>
</dbReference>
<dbReference type="InterPro" id="IPR013525">
    <property type="entry name" value="ABC2_TM"/>
</dbReference>
<reference evidence="12" key="1">
    <citation type="submission" date="2019-11" db="EMBL/GenBank/DDBJ databases">
        <authorList>
            <person name="Feng L."/>
        </authorList>
    </citation>
    <scope>NUCLEOTIDE SEQUENCE</scope>
    <source>
        <strain evidence="12">AodontolyticusLFYP35</strain>
    </source>
</reference>
<evidence type="ECO:0000256" key="1">
    <source>
        <dbReference type="ARBA" id="ARBA00004429"/>
    </source>
</evidence>
<feature type="transmembrane region" description="Helical" evidence="10">
    <location>
        <begin position="152"/>
        <end position="182"/>
    </location>
</feature>
<sequence>MSNIASQQFQTPGKSSGLIEVFRQPYLTSLIVHKELRARYRGSIFGMLWSYAKPLTQFLVFYFALGVFMKMNRAVENYVIYMFSGVVLMNYFSEVFGNATRSVVGNAPLVKKIYLPRELFPMSAMWVALVHFLPQVAVLFIGALIFGWHPTVWGVLAILAAFLIVSMFALGIGLFSGALNVFYRDSENFVDLILMMATWVSPVLYTWFSVRDVLDAHGWHWLWWVYEANPLTIAVELFHYGFWQPTLVDTAANPYLPNLGLWTGIALLISLGAVIFGEVSFRRMDPKFAQEL</sequence>
<gene>
    <name evidence="12" type="primary">tagG</name>
    <name evidence="12" type="ORF">AOLFYP35_01115</name>
</gene>
<dbReference type="GO" id="GO:0015920">
    <property type="term" value="P:lipopolysaccharide transport"/>
    <property type="evidence" value="ECO:0007669"/>
    <property type="project" value="TreeGrafter"/>
</dbReference>
<evidence type="ECO:0000256" key="3">
    <source>
        <dbReference type="ARBA" id="ARBA00022448"/>
    </source>
</evidence>
<feature type="transmembrane region" description="Helical" evidence="10">
    <location>
        <begin position="189"/>
        <end position="208"/>
    </location>
</feature>
<keyword evidence="4 10" id="KW-1003">Cell membrane</keyword>
<dbReference type="AlphaFoldDB" id="A0A6N2SZJ1"/>